<name>A4A121_9BACT</name>
<feature type="binding site" evidence="2">
    <location>
        <position position="109"/>
    </location>
    <ligand>
        <name>prephenate</name>
        <dbReference type="ChEBI" id="CHEBI:29934"/>
    </ligand>
</feature>
<dbReference type="InterPro" id="IPR035959">
    <property type="entry name" value="RutC-like_sf"/>
</dbReference>
<organism evidence="4 5">
    <name type="scientific">Blastopirellula marina DSM 3645</name>
    <dbReference type="NCBI Taxonomy" id="314230"/>
    <lineage>
        <taxon>Bacteria</taxon>
        <taxon>Pseudomonadati</taxon>
        <taxon>Planctomycetota</taxon>
        <taxon>Planctomycetia</taxon>
        <taxon>Pirellulales</taxon>
        <taxon>Pirellulaceae</taxon>
        <taxon>Blastopirellula</taxon>
    </lineage>
</organism>
<gene>
    <name evidence="4" type="ORF">DSM3645_08311</name>
</gene>
<evidence type="ECO:0000256" key="1">
    <source>
        <dbReference type="NCBIfam" id="TIGR01796"/>
    </source>
</evidence>
<proteinExistence type="predicted"/>
<dbReference type="PANTHER" id="PTHR21164">
    <property type="entry name" value="CHORISMATE MUTASE"/>
    <property type="match status" value="1"/>
</dbReference>
<keyword evidence="3" id="KW-0413">Isomerase</keyword>
<accession>A4A121</accession>
<dbReference type="OrthoDB" id="9802232at2"/>
<dbReference type="GO" id="GO:0046417">
    <property type="term" value="P:chorismate metabolic process"/>
    <property type="evidence" value="ECO:0007669"/>
    <property type="project" value="TreeGrafter"/>
</dbReference>
<reference evidence="4 5" key="1">
    <citation type="submission" date="2006-02" db="EMBL/GenBank/DDBJ databases">
        <authorList>
            <person name="Amann R."/>
            <person name="Ferriera S."/>
            <person name="Johnson J."/>
            <person name="Kravitz S."/>
            <person name="Halpern A."/>
            <person name="Remington K."/>
            <person name="Beeson K."/>
            <person name="Tran B."/>
            <person name="Rogers Y.-H."/>
            <person name="Friedman R."/>
            <person name="Venter J.C."/>
        </authorList>
    </citation>
    <scope>NUCLEOTIDE SEQUENCE [LARGE SCALE GENOMIC DNA]</scope>
    <source>
        <strain evidence="4 5">DSM 3645</strain>
    </source>
</reference>
<sequence length="143" mass="15843">MSTACRGVRGATTVESNNREEILRATRELLALMIRQNGIEGKDVGSAIFTVTSDINAEFPALAARQLGWMDVPLICTHEISVPGSLPLCIRIMLNWNTAKCQKDIQHVYIKQAVRLRPDLSDLPPVDWKALDAWIEAQMSGAK</sequence>
<dbReference type="CDD" id="cd02185">
    <property type="entry name" value="AroH"/>
    <property type="match status" value="1"/>
</dbReference>
<dbReference type="Gene3D" id="3.30.1330.40">
    <property type="entry name" value="RutC-like"/>
    <property type="match status" value="1"/>
</dbReference>
<comment type="catalytic activity">
    <reaction evidence="3">
        <text>chorismate = prephenate</text>
        <dbReference type="Rhea" id="RHEA:13897"/>
        <dbReference type="ChEBI" id="CHEBI:29748"/>
        <dbReference type="ChEBI" id="CHEBI:29934"/>
        <dbReference type="EC" id="5.4.99.5"/>
    </reaction>
</comment>
<dbReference type="eggNOG" id="COG4401">
    <property type="taxonomic scope" value="Bacteria"/>
</dbReference>
<dbReference type="InterPro" id="IPR008243">
    <property type="entry name" value="Chorismate_mutase_AroH"/>
</dbReference>
<dbReference type="AlphaFoldDB" id="A4A121"/>
<dbReference type="Pfam" id="PF07736">
    <property type="entry name" value="CM_1"/>
    <property type="match status" value="1"/>
</dbReference>
<protein>
    <recommendedName>
        <fullName evidence="1 3">chorismate mutase</fullName>
        <ecNumber evidence="1 3">5.4.99.5</ecNumber>
    </recommendedName>
</protein>
<dbReference type="RefSeq" id="WP_002655257.1">
    <property type="nucleotide sequence ID" value="NZ_CH672377.1"/>
</dbReference>
<dbReference type="SUPFAM" id="SSF55298">
    <property type="entry name" value="YjgF-like"/>
    <property type="match status" value="1"/>
</dbReference>
<dbReference type="GO" id="GO:0008652">
    <property type="term" value="P:amino acid biosynthetic process"/>
    <property type="evidence" value="ECO:0007669"/>
    <property type="project" value="UniProtKB-UniRule"/>
</dbReference>
<dbReference type="EC" id="5.4.99.5" evidence="1 3"/>
<dbReference type="NCBIfam" id="TIGR01796">
    <property type="entry name" value="CM_mono_aroH"/>
    <property type="match status" value="1"/>
</dbReference>
<evidence type="ECO:0000313" key="5">
    <source>
        <dbReference type="Proteomes" id="UP000004358"/>
    </source>
</evidence>
<feature type="binding site" evidence="2">
    <location>
        <position position="91"/>
    </location>
    <ligand>
        <name>prephenate</name>
        <dbReference type="ChEBI" id="CHEBI:29934"/>
    </ligand>
</feature>
<keyword evidence="2 3" id="KW-0057">Aromatic amino acid biosynthesis</keyword>
<dbReference type="EMBL" id="AANZ01000031">
    <property type="protein sequence ID" value="EAQ77588.1"/>
    <property type="molecule type" value="Genomic_DNA"/>
</dbReference>
<comment type="caution">
    <text evidence="4">The sequence shown here is derived from an EMBL/GenBank/DDBJ whole genome shotgun (WGS) entry which is preliminary data.</text>
</comment>
<dbReference type="PIRSF" id="PIRSF005965">
    <property type="entry name" value="Chor_mut_AroH"/>
    <property type="match status" value="1"/>
</dbReference>
<dbReference type="PROSITE" id="PS51167">
    <property type="entry name" value="CHORISMATE_MUT_1"/>
    <property type="match status" value="1"/>
</dbReference>
<feature type="binding site" evidence="2">
    <location>
        <position position="9"/>
    </location>
    <ligand>
        <name>prephenate</name>
        <dbReference type="ChEBI" id="CHEBI:29934"/>
    </ligand>
</feature>
<dbReference type="HOGENOM" id="CLU_133236_1_0_0"/>
<dbReference type="STRING" id="314230.DSM3645_08311"/>
<evidence type="ECO:0000256" key="2">
    <source>
        <dbReference type="PIRSR" id="PIRSR005965-1"/>
    </source>
</evidence>
<dbReference type="GO" id="GO:0004106">
    <property type="term" value="F:chorismate mutase activity"/>
    <property type="evidence" value="ECO:0007669"/>
    <property type="project" value="UniProtKB-UniRule"/>
</dbReference>
<dbReference type="PANTHER" id="PTHR21164:SF0">
    <property type="entry name" value="CHORISMATE MUTASE AROH"/>
    <property type="match status" value="1"/>
</dbReference>
<evidence type="ECO:0000256" key="3">
    <source>
        <dbReference type="PROSITE-ProRule" id="PRU00514"/>
    </source>
</evidence>
<keyword evidence="2 3" id="KW-0028">Amino-acid biosynthesis</keyword>
<dbReference type="GO" id="GO:0009073">
    <property type="term" value="P:aromatic amino acid family biosynthetic process"/>
    <property type="evidence" value="ECO:0007669"/>
    <property type="project" value="UniProtKB-UniRule"/>
</dbReference>
<evidence type="ECO:0000313" key="4">
    <source>
        <dbReference type="EMBL" id="EAQ77588.1"/>
    </source>
</evidence>
<dbReference type="Proteomes" id="UP000004358">
    <property type="component" value="Unassembled WGS sequence"/>
</dbReference>